<organism evidence="1 2">
    <name type="scientific">Trichinella nelsoni</name>
    <dbReference type="NCBI Taxonomy" id="6336"/>
    <lineage>
        <taxon>Eukaryota</taxon>
        <taxon>Metazoa</taxon>
        <taxon>Ecdysozoa</taxon>
        <taxon>Nematoda</taxon>
        <taxon>Enoplea</taxon>
        <taxon>Dorylaimia</taxon>
        <taxon>Trichinellida</taxon>
        <taxon>Trichinellidae</taxon>
        <taxon>Trichinella</taxon>
    </lineage>
</organism>
<dbReference type="EMBL" id="JYDL01000577">
    <property type="protein sequence ID" value="KRX12263.1"/>
    <property type="molecule type" value="Genomic_DNA"/>
</dbReference>
<comment type="caution">
    <text evidence="1">The sequence shown here is derived from an EMBL/GenBank/DDBJ whole genome shotgun (WGS) entry which is preliminary data.</text>
</comment>
<dbReference type="Proteomes" id="UP000054630">
    <property type="component" value="Unassembled WGS sequence"/>
</dbReference>
<proteinExistence type="predicted"/>
<accession>A0A0V0RCM7</accession>
<dbReference type="AlphaFoldDB" id="A0A0V0RCM7"/>
<name>A0A0V0RCM7_9BILA</name>
<sequence>MPHLSGVRLTVASLYAHGVEFHSKQNKPNNT</sequence>
<evidence type="ECO:0000313" key="2">
    <source>
        <dbReference type="Proteomes" id="UP000054630"/>
    </source>
</evidence>
<keyword evidence="2" id="KW-1185">Reference proteome</keyword>
<protein>
    <submittedName>
        <fullName evidence="1">Uncharacterized protein</fullName>
    </submittedName>
</protein>
<reference evidence="1 2" key="1">
    <citation type="submission" date="2015-01" db="EMBL/GenBank/DDBJ databases">
        <title>Evolution of Trichinella species and genotypes.</title>
        <authorList>
            <person name="Korhonen P.K."/>
            <person name="Edoardo P."/>
            <person name="Giuseppe L.R."/>
            <person name="Gasser R.B."/>
        </authorList>
    </citation>
    <scope>NUCLEOTIDE SEQUENCE [LARGE SCALE GENOMIC DNA]</scope>
    <source>
        <strain evidence="1">ISS37</strain>
    </source>
</reference>
<gene>
    <name evidence="1" type="ORF">T07_13744</name>
</gene>
<evidence type="ECO:0000313" key="1">
    <source>
        <dbReference type="EMBL" id="KRX12263.1"/>
    </source>
</evidence>